<evidence type="ECO:0000313" key="4">
    <source>
        <dbReference type="Proteomes" id="UP001430953"/>
    </source>
</evidence>
<dbReference type="Proteomes" id="UP001430953">
    <property type="component" value="Unassembled WGS sequence"/>
</dbReference>
<feature type="compositionally biased region" description="Low complexity" evidence="1">
    <location>
        <begin position="385"/>
        <end position="395"/>
    </location>
</feature>
<sequence>MTIRSASLQSGNVLHIYCAPFAASLATAAALSAIAPFCQINQTLKYKCTVCNHAVSINQLISYIALNFTCDILYHTSGTFLAMKSSFAKKVGEKRGIEEEKRIARRNAQIDKNAGGREERRRRKGMRGTSGKKGKKTRRKDERARSVNSAREFGGNLPDRLRPCCSPAAFRAQICSRRRRGTTQYVRRRPSFIAAAAVRSAPFRSRRRRRRRQAHYDARSDFRQLARSPTSSAMHKILHKPCQPARAAGLPLLKRSPRAKSRTADTILAGSGRIGKAIGIMRRRLKKRRKGEKKKGNTRRERKAKREREKGTTKKETHKGRGGQESSDGGAGRDRRNRAGRKESGKKSGEEGLREKGRKGRKREVLSGVRGPAVQPRSALPSSPPSSSSSSSSSSLAGALA</sequence>
<comment type="caution">
    <text evidence="3">The sequence shown here is derived from an EMBL/GenBank/DDBJ whole genome shotgun (WGS) entry which is preliminary data.</text>
</comment>
<feature type="region of interest" description="Disordered" evidence="1">
    <location>
        <begin position="102"/>
        <end position="154"/>
    </location>
</feature>
<evidence type="ECO:0000256" key="1">
    <source>
        <dbReference type="SAM" id="MobiDB-lite"/>
    </source>
</evidence>
<protein>
    <submittedName>
        <fullName evidence="3">Uncharacterized protein</fullName>
    </submittedName>
</protein>
<keyword evidence="2" id="KW-1133">Transmembrane helix</keyword>
<organism evidence="3 4">
    <name type="scientific">Cardiocondyla obscurior</name>
    <dbReference type="NCBI Taxonomy" id="286306"/>
    <lineage>
        <taxon>Eukaryota</taxon>
        <taxon>Metazoa</taxon>
        <taxon>Ecdysozoa</taxon>
        <taxon>Arthropoda</taxon>
        <taxon>Hexapoda</taxon>
        <taxon>Insecta</taxon>
        <taxon>Pterygota</taxon>
        <taxon>Neoptera</taxon>
        <taxon>Endopterygota</taxon>
        <taxon>Hymenoptera</taxon>
        <taxon>Apocrita</taxon>
        <taxon>Aculeata</taxon>
        <taxon>Formicoidea</taxon>
        <taxon>Formicidae</taxon>
        <taxon>Myrmicinae</taxon>
        <taxon>Cardiocondyla</taxon>
    </lineage>
</organism>
<evidence type="ECO:0000313" key="3">
    <source>
        <dbReference type="EMBL" id="KAL0116503.1"/>
    </source>
</evidence>
<feature type="compositionally biased region" description="Basic and acidic residues" evidence="1">
    <location>
        <begin position="294"/>
        <end position="315"/>
    </location>
</feature>
<feature type="compositionally biased region" description="Basic residues" evidence="1">
    <location>
        <begin position="204"/>
        <end position="213"/>
    </location>
</feature>
<feature type="compositionally biased region" description="Basic and acidic residues" evidence="1">
    <location>
        <begin position="340"/>
        <end position="355"/>
    </location>
</feature>
<dbReference type="AlphaFoldDB" id="A0AAW2FL09"/>
<keyword evidence="4" id="KW-1185">Reference proteome</keyword>
<feature type="transmembrane region" description="Helical" evidence="2">
    <location>
        <begin position="12"/>
        <end position="35"/>
    </location>
</feature>
<evidence type="ECO:0000256" key="2">
    <source>
        <dbReference type="SAM" id="Phobius"/>
    </source>
</evidence>
<feature type="compositionally biased region" description="Basic residues" evidence="1">
    <location>
        <begin position="281"/>
        <end position="293"/>
    </location>
</feature>
<gene>
    <name evidence="3" type="ORF">PUN28_009874</name>
</gene>
<feature type="compositionally biased region" description="Basic and acidic residues" evidence="1">
    <location>
        <begin position="214"/>
        <end position="224"/>
    </location>
</feature>
<keyword evidence="2" id="KW-0812">Transmembrane</keyword>
<proteinExistence type="predicted"/>
<accession>A0AAW2FL09</accession>
<feature type="compositionally biased region" description="Basic residues" evidence="1">
    <location>
        <begin position="120"/>
        <end position="138"/>
    </location>
</feature>
<reference evidence="3 4" key="1">
    <citation type="submission" date="2023-03" db="EMBL/GenBank/DDBJ databases">
        <title>High recombination rates correlate with genetic variation in Cardiocondyla obscurior ants.</title>
        <authorList>
            <person name="Errbii M."/>
        </authorList>
    </citation>
    <scope>NUCLEOTIDE SEQUENCE [LARGE SCALE GENOMIC DNA]</scope>
    <source>
        <strain evidence="3">Alpha-2009</strain>
        <tissue evidence="3">Whole body</tissue>
    </source>
</reference>
<name>A0AAW2FL09_9HYME</name>
<dbReference type="EMBL" id="JADYXP020000009">
    <property type="protein sequence ID" value="KAL0116503.1"/>
    <property type="molecule type" value="Genomic_DNA"/>
</dbReference>
<keyword evidence="2" id="KW-0472">Membrane</keyword>
<feature type="region of interest" description="Disordered" evidence="1">
    <location>
        <begin position="202"/>
        <end position="401"/>
    </location>
</feature>